<gene>
    <name evidence="3" type="ORF">ISU02_23095</name>
</gene>
<sequence length="347" mass="40102">MIFFCKQRLKKYITVIKIFMIISLAMSLNACTDYTSEHHTVNSNPINSVNIGFVAQSDDGRLYFQDGRNENNITQLSDSGDLTFENTYGMCLLLHDKYLYYRNFGEGAELMRLEIEHPEQREIISDINTLQAVIVDQMIYANVVDMASDQNGMYRMRLDGTQKKRLVSGGINCMQYESDYIYYALQQRGQLFRIDLNGKNRAEILWQETGEYVVTTHFIVNNGWIYFNNSNREGDGKGFGAIDSSQSICRMRVDGTEFEELVMGNVANIYSNSEEDYLLYIFKDNLYALNLNTRATRQILNERIHWVNVIDDVVYALDWQAEEKNSVIYIIDMENGAVTVLGERVDE</sequence>
<feature type="signal peptide" evidence="1">
    <location>
        <begin position="1"/>
        <end position="30"/>
    </location>
</feature>
<reference evidence="3 4" key="1">
    <citation type="submission" date="2020-11" db="EMBL/GenBank/DDBJ databases">
        <title>Fusibacter basophilias sp. nov.</title>
        <authorList>
            <person name="Qiu D."/>
        </authorList>
    </citation>
    <scope>NUCLEOTIDE SEQUENCE [LARGE SCALE GENOMIC DNA]</scope>
    <source>
        <strain evidence="3 4">Q10-2</strain>
    </source>
</reference>
<protein>
    <submittedName>
        <fullName evidence="3">DUF5050 domain-containing protein</fullName>
    </submittedName>
</protein>
<accession>A0ABR9ZZW6</accession>
<dbReference type="InterPro" id="IPR011042">
    <property type="entry name" value="6-blade_b-propeller_TolB-like"/>
</dbReference>
<dbReference type="Proteomes" id="UP000614200">
    <property type="component" value="Unassembled WGS sequence"/>
</dbReference>
<keyword evidence="4" id="KW-1185">Reference proteome</keyword>
<keyword evidence="1" id="KW-0732">Signal</keyword>
<proteinExistence type="predicted"/>
<evidence type="ECO:0000259" key="2">
    <source>
        <dbReference type="Pfam" id="PF16472"/>
    </source>
</evidence>
<dbReference type="InterPro" id="IPR032485">
    <property type="entry name" value="LRP1-like_beta_prop"/>
</dbReference>
<organism evidence="3 4">
    <name type="scientific">Fusibacter ferrireducens</name>
    <dbReference type="NCBI Taxonomy" id="2785058"/>
    <lineage>
        <taxon>Bacteria</taxon>
        <taxon>Bacillati</taxon>
        <taxon>Bacillota</taxon>
        <taxon>Clostridia</taxon>
        <taxon>Eubacteriales</taxon>
        <taxon>Eubacteriales Family XII. Incertae Sedis</taxon>
        <taxon>Fusibacter</taxon>
    </lineage>
</organism>
<dbReference type="Gene3D" id="2.120.10.30">
    <property type="entry name" value="TolB, C-terminal domain"/>
    <property type="match status" value="1"/>
</dbReference>
<dbReference type="EMBL" id="JADKNH010000027">
    <property type="protein sequence ID" value="MBF4695996.1"/>
    <property type="molecule type" value="Genomic_DNA"/>
</dbReference>
<name>A0ABR9ZZW6_9FIRM</name>
<comment type="caution">
    <text evidence="3">The sequence shown here is derived from an EMBL/GenBank/DDBJ whole genome shotgun (WGS) entry which is preliminary data.</text>
</comment>
<evidence type="ECO:0000256" key="1">
    <source>
        <dbReference type="SAM" id="SignalP"/>
    </source>
</evidence>
<feature type="domain" description="Prolow-density lipoprotein receptor-related protein 1-like beta-propeller" evidence="2">
    <location>
        <begin position="94"/>
        <end position="341"/>
    </location>
</feature>
<evidence type="ECO:0000313" key="3">
    <source>
        <dbReference type="EMBL" id="MBF4695996.1"/>
    </source>
</evidence>
<dbReference type="Pfam" id="PF16472">
    <property type="entry name" value="DUF5050"/>
    <property type="match status" value="1"/>
</dbReference>
<dbReference type="RefSeq" id="WP_194704232.1">
    <property type="nucleotide sequence ID" value="NZ_JADKNH010000027.1"/>
</dbReference>
<feature type="chain" id="PRO_5045912110" evidence="1">
    <location>
        <begin position="31"/>
        <end position="347"/>
    </location>
</feature>
<evidence type="ECO:0000313" key="4">
    <source>
        <dbReference type="Proteomes" id="UP000614200"/>
    </source>
</evidence>
<dbReference type="SUPFAM" id="SSF63825">
    <property type="entry name" value="YWTD domain"/>
    <property type="match status" value="1"/>
</dbReference>